<sequence>MKTLSTLLITSLFVAPAVFAKDINANPMANPQNAYSCSDHEEKRGGYTWEDPSEKTGGCFALINPTENSANGYQWDDPSERSGGGGYDWMIRANALVVADTTGMTLANVLAVVVLYKGTANHWVPNPIY</sequence>
<reference evidence="2 3" key="2">
    <citation type="submission" date="2015-01" db="EMBL/GenBank/DDBJ databases">
        <authorList>
            <consortium name="NBRP consortium"/>
            <person name="Sawabe T."/>
            <person name="Meirelles P."/>
            <person name="Feng G."/>
            <person name="Sayaka M."/>
            <person name="Hattori M."/>
            <person name="Ohkuma M."/>
        </authorList>
    </citation>
    <scope>NUCLEOTIDE SEQUENCE [LARGE SCALE GENOMIC DNA]</scope>
    <source>
        <strain evidence="3">JCM 19231</strain>
    </source>
</reference>
<name>A0A0B8NWJ5_9VIBR</name>
<reference evidence="2 3" key="1">
    <citation type="submission" date="2015-01" db="EMBL/GenBank/DDBJ databases">
        <title>Vibrio sp. C1 JCM 19231 whole genome shotgun sequence.</title>
        <authorList>
            <person name="Sawabe T."/>
            <person name="Meirelles P."/>
            <person name="Feng G."/>
            <person name="Sayaka M."/>
            <person name="Hattori M."/>
            <person name="Ohkuma M."/>
        </authorList>
    </citation>
    <scope>NUCLEOTIDE SEQUENCE [LARGE SCALE GENOMIC DNA]</scope>
    <source>
        <strain evidence="3">JCM 19231</strain>
    </source>
</reference>
<dbReference type="Proteomes" id="UP000031671">
    <property type="component" value="Unassembled WGS sequence"/>
</dbReference>
<evidence type="ECO:0000256" key="1">
    <source>
        <dbReference type="SAM" id="SignalP"/>
    </source>
</evidence>
<evidence type="ECO:0000313" key="3">
    <source>
        <dbReference type="Proteomes" id="UP000031671"/>
    </source>
</evidence>
<feature type="chain" id="PRO_5002121862" evidence="1">
    <location>
        <begin position="21"/>
        <end position="129"/>
    </location>
</feature>
<keyword evidence="3" id="KW-1185">Reference proteome</keyword>
<protein>
    <submittedName>
        <fullName evidence="2">Uncharacterized protein</fullName>
    </submittedName>
</protein>
<evidence type="ECO:0000313" key="2">
    <source>
        <dbReference type="EMBL" id="GAM58900.1"/>
    </source>
</evidence>
<proteinExistence type="predicted"/>
<keyword evidence="1" id="KW-0732">Signal</keyword>
<gene>
    <name evidence="2" type="ORF">JCM19231_4164</name>
</gene>
<accession>A0A0B8NWJ5</accession>
<feature type="signal peptide" evidence="1">
    <location>
        <begin position="1"/>
        <end position="20"/>
    </location>
</feature>
<dbReference type="EMBL" id="BBRZ01000111">
    <property type="protein sequence ID" value="GAM58900.1"/>
    <property type="molecule type" value="Genomic_DNA"/>
</dbReference>
<dbReference type="AlphaFoldDB" id="A0A0B8NWJ5"/>
<comment type="caution">
    <text evidence="2">The sequence shown here is derived from an EMBL/GenBank/DDBJ whole genome shotgun (WGS) entry which is preliminary data.</text>
</comment>
<organism evidence="2 3">
    <name type="scientific">Vibrio ishigakensis</name>
    <dbReference type="NCBI Taxonomy" id="1481914"/>
    <lineage>
        <taxon>Bacteria</taxon>
        <taxon>Pseudomonadati</taxon>
        <taxon>Pseudomonadota</taxon>
        <taxon>Gammaproteobacteria</taxon>
        <taxon>Vibrionales</taxon>
        <taxon>Vibrionaceae</taxon>
        <taxon>Vibrio</taxon>
    </lineage>
</organism>